<evidence type="ECO:0000313" key="2">
    <source>
        <dbReference type="Proteomes" id="UP000710385"/>
    </source>
</evidence>
<accession>A0A928TS42</accession>
<sequence>MSSKPTGLAAFTKKGIADIQQTSVNQGNESIAKSLKRGRGKGEVVALTIRFSRADWERVHQLAVSEGVSIQHLAVSGISKIFEEKGLVGLKV</sequence>
<dbReference type="AlphaFoldDB" id="A0A928TS42"/>
<dbReference type="Proteomes" id="UP000710385">
    <property type="component" value="Unassembled WGS sequence"/>
</dbReference>
<protein>
    <submittedName>
        <fullName evidence="1">Uncharacterized protein</fullName>
    </submittedName>
</protein>
<organism evidence="1 2">
    <name type="scientific">candidate division WWE3 bacterium</name>
    <dbReference type="NCBI Taxonomy" id="2053526"/>
    <lineage>
        <taxon>Bacteria</taxon>
        <taxon>Katanobacteria</taxon>
    </lineage>
</organism>
<gene>
    <name evidence="1" type="ORF">HS096_07580</name>
</gene>
<dbReference type="EMBL" id="JABTTY010000004">
    <property type="protein sequence ID" value="MBE7526101.1"/>
    <property type="molecule type" value="Genomic_DNA"/>
</dbReference>
<reference evidence="1" key="1">
    <citation type="submission" date="2020-05" db="EMBL/GenBank/DDBJ databases">
        <title>High-Quality Genomes of Partial-Nitritation/Anammox System by Hierarchical Clustering Based Hybrid Assembly.</title>
        <authorList>
            <person name="Liu L."/>
            <person name="Wang Y."/>
            <person name="Che Y."/>
            <person name="Chen Y."/>
            <person name="Xia Y."/>
            <person name="Luo R."/>
            <person name="Cheng S.H."/>
            <person name="Zheng C."/>
            <person name="Zhang T."/>
        </authorList>
    </citation>
    <scope>NUCLEOTIDE SEQUENCE</scope>
    <source>
        <strain evidence="1">H1_PAT1</strain>
    </source>
</reference>
<name>A0A928TS42_UNCKA</name>
<proteinExistence type="predicted"/>
<evidence type="ECO:0000313" key="1">
    <source>
        <dbReference type="EMBL" id="MBE7526101.1"/>
    </source>
</evidence>
<comment type="caution">
    <text evidence="1">The sequence shown here is derived from an EMBL/GenBank/DDBJ whole genome shotgun (WGS) entry which is preliminary data.</text>
</comment>